<gene>
    <name evidence="1" type="ORF">LCGC14_2531950</name>
</gene>
<protein>
    <submittedName>
        <fullName evidence="1">Uncharacterized protein</fullName>
    </submittedName>
</protein>
<reference evidence="1" key="1">
    <citation type="journal article" date="2015" name="Nature">
        <title>Complex archaea that bridge the gap between prokaryotes and eukaryotes.</title>
        <authorList>
            <person name="Spang A."/>
            <person name="Saw J.H."/>
            <person name="Jorgensen S.L."/>
            <person name="Zaremba-Niedzwiedzka K."/>
            <person name="Martijn J."/>
            <person name="Lind A.E."/>
            <person name="van Eijk R."/>
            <person name="Schleper C."/>
            <person name="Guy L."/>
            <person name="Ettema T.J."/>
        </authorList>
    </citation>
    <scope>NUCLEOTIDE SEQUENCE</scope>
</reference>
<name>A0A0F9D4T9_9ZZZZ</name>
<comment type="caution">
    <text evidence="1">The sequence shown here is derived from an EMBL/GenBank/DDBJ whole genome shotgun (WGS) entry which is preliminary data.</text>
</comment>
<dbReference type="AlphaFoldDB" id="A0A0F9D4T9"/>
<sequence>MRLSVEIVSKSINNYTQNYEYFWAWGLIRETVNLWKKPINYDLLNDIAKTMVDRYILVKDEEI</sequence>
<proteinExistence type="predicted"/>
<accession>A0A0F9D4T9</accession>
<organism evidence="1">
    <name type="scientific">marine sediment metagenome</name>
    <dbReference type="NCBI Taxonomy" id="412755"/>
    <lineage>
        <taxon>unclassified sequences</taxon>
        <taxon>metagenomes</taxon>
        <taxon>ecological metagenomes</taxon>
    </lineage>
</organism>
<dbReference type="EMBL" id="LAZR01041110">
    <property type="protein sequence ID" value="KKL12816.1"/>
    <property type="molecule type" value="Genomic_DNA"/>
</dbReference>
<evidence type="ECO:0000313" key="1">
    <source>
        <dbReference type="EMBL" id="KKL12816.1"/>
    </source>
</evidence>